<name>A0A1I1SEW2_9BURK</name>
<evidence type="ECO:0000256" key="1">
    <source>
        <dbReference type="SAM" id="MobiDB-lite"/>
    </source>
</evidence>
<reference evidence="3" key="1">
    <citation type="submission" date="2016-10" db="EMBL/GenBank/DDBJ databases">
        <authorList>
            <person name="Varghese N."/>
            <person name="Submissions S."/>
        </authorList>
    </citation>
    <scope>NUCLEOTIDE SEQUENCE [LARGE SCALE GENOMIC DNA]</scope>
    <source>
        <strain evidence="3">DSM 7481</strain>
    </source>
</reference>
<dbReference type="Proteomes" id="UP000199517">
    <property type="component" value="Unassembled WGS sequence"/>
</dbReference>
<feature type="region of interest" description="Disordered" evidence="1">
    <location>
        <begin position="1"/>
        <end position="57"/>
    </location>
</feature>
<dbReference type="RefSeq" id="WP_175525935.1">
    <property type="nucleotide sequence ID" value="NZ_FOMQ01000002.1"/>
</dbReference>
<keyword evidence="3" id="KW-1185">Reference proteome</keyword>
<protein>
    <submittedName>
        <fullName evidence="2">Uncharacterized protein</fullName>
    </submittedName>
</protein>
<gene>
    <name evidence="2" type="ORF">SAMN04489710_102171</name>
</gene>
<feature type="compositionally biased region" description="Basic and acidic residues" evidence="1">
    <location>
        <begin position="39"/>
        <end position="48"/>
    </location>
</feature>
<organism evidence="2 3">
    <name type="scientific">Paracidovorax konjaci</name>
    <dbReference type="NCBI Taxonomy" id="32040"/>
    <lineage>
        <taxon>Bacteria</taxon>
        <taxon>Pseudomonadati</taxon>
        <taxon>Pseudomonadota</taxon>
        <taxon>Betaproteobacteria</taxon>
        <taxon>Burkholderiales</taxon>
        <taxon>Comamonadaceae</taxon>
        <taxon>Paracidovorax</taxon>
    </lineage>
</organism>
<accession>A0A1I1SEW2</accession>
<evidence type="ECO:0000313" key="2">
    <source>
        <dbReference type="EMBL" id="SFD45029.1"/>
    </source>
</evidence>
<sequence>MVLQATQWQRRPAQALDRESATAGPASDTQEKKKKNKKKEKEKAKAERGSLVGIREG</sequence>
<dbReference type="EMBL" id="FOMQ01000002">
    <property type="protein sequence ID" value="SFD45029.1"/>
    <property type="molecule type" value="Genomic_DNA"/>
</dbReference>
<evidence type="ECO:0000313" key="3">
    <source>
        <dbReference type="Proteomes" id="UP000199517"/>
    </source>
</evidence>
<dbReference type="AlphaFoldDB" id="A0A1I1SEW2"/>
<proteinExistence type="predicted"/>
<dbReference type="STRING" id="32040.SAMN04489710_102171"/>